<dbReference type="Gene3D" id="3.90.470.20">
    <property type="entry name" value="4'-phosphopantetheinyl transferase domain"/>
    <property type="match status" value="1"/>
</dbReference>
<feature type="binding site" evidence="8">
    <location>
        <position position="57"/>
    </location>
    <ligand>
        <name>Mg(2+)</name>
        <dbReference type="ChEBI" id="CHEBI:18420"/>
    </ligand>
</feature>
<dbReference type="AlphaFoldDB" id="A0A4R3JEK1"/>
<sequence length="137" mass="15282">MIIGIGTDLCDIRRIEKTLARFPDRFVKRVYTRREREKAERRPNPAYSYAQAYAAKEALAKALGTGFRQGVFWRDIALENLKSGQPTLSLHNGARARLDTLVPPGMDARIDVSLTDEYPLAHAMVVISAIPSVGPSR</sequence>
<keyword evidence="11" id="KW-1185">Reference proteome</keyword>
<organism evidence="10 11">
    <name type="scientific">Varunaivibrio sulfuroxidans</name>
    <dbReference type="NCBI Taxonomy" id="1773489"/>
    <lineage>
        <taxon>Bacteria</taxon>
        <taxon>Pseudomonadati</taxon>
        <taxon>Pseudomonadota</taxon>
        <taxon>Alphaproteobacteria</taxon>
        <taxon>Rhodospirillales</taxon>
        <taxon>Magnetovibrionaceae</taxon>
        <taxon>Varunaivibrio</taxon>
    </lineage>
</organism>
<keyword evidence="6 8" id="KW-0443">Lipid metabolism</keyword>
<dbReference type="GO" id="GO:0008897">
    <property type="term" value="F:holo-[acyl-carrier-protein] synthase activity"/>
    <property type="evidence" value="ECO:0007669"/>
    <property type="project" value="UniProtKB-UniRule"/>
</dbReference>
<comment type="catalytic activity">
    <reaction evidence="8">
        <text>apo-[ACP] + CoA = holo-[ACP] + adenosine 3',5'-bisphosphate + H(+)</text>
        <dbReference type="Rhea" id="RHEA:12068"/>
        <dbReference type="Rhea" id="RHEA-COMP:9685"/>
        <dbReference type="Rhea" id="RHEA-COMP:9690"/>
        <dbReference type="ChEBI" id="CHEBI:15378"/>
        <dbReference type="ChEBI" id="CHEBI:29999"/>
        <dbReference type="ChEBI" id="CHEBI:57287"/>
        <dbReference type="ChEBI" id="CHEBI:58343"/>
        <dbReference type="ChEBI" id="CHEBI:64479"/>
        <dbReference type="EC" id="2.7.8.7"/>
    </reaction>
</comment>
<evidence type="ECO:0000313" key="10">
    <source>
        <dbReference type="EMBL" id="TCS64227.1"/>
    </source>
</evidence>
<comment type="cofactor">
    <cofactor evidence="8">
        <name>Mg(2+)</name>
        <dbReference type="ChEBI" id="CHEBI:18420"/>
    </cofactor>
</comment>
<dbReference type="SUPFAM" id="SSF56214">
    <property type="entry name" value="4'-phosphopantetheinyl transferase"/>
    <property type="match status" value="1"/>
</dbReference>
<keyword evidence="5 8" id="KW-0460">Magnesium</keyword>
<keyword evidence="3 8" id="KW-0479">Metal-binding</keyword>
<accession>A0A4R3JEK1</accession>
<dbReference type="InterPro" id="IPR002582">
    <property type="entry name" value="ACPS"/>
</dbReference>
<evidence type="ECO:0000256" key="2">
    <source>
        <dbReference type="ARBA" id="ARBA00022679"/>
    </source>
</evidence>
<protein>
    <recommendedName>
        <fullName evidence="8">Holo-[acyl-carrier-protein] synthase</fullName>
        <shortName evidence="8">Holo-ACP synthase</shortName>
        <ecNumber evidence="8">2.7.8.7</ecNumber>
    </recommendedName>
    <alternativeName>
        <fullName evidence="8">4'-phosphopantetheinyl transferase AcpS</fullName>
    </alternativeName>
</protein>
<evidence type="ECO:0000256" key="8">
    <source>
        <dbReference type="HAMAP-Rule" id="MF_00101"/>
    </source>
</evidence>
<keyword evidence="4 8" id="KW-0276">Fatty acid metabolism</keyword>
<evidence type="ECO:0000313" key="11">
    <source>
        <dbReference type="Proteomes" id="UP000295304"/>
    </source>
</evidence>
<reference evidence="10 11" key="1">
    <citation type="submission" date="2019-03" db="EMBL/GenBank/DDBJ databases">
        <title>Genomic Encyclopedia of Type Strains, Phase IV (KMG-IV): sequencing the most valuable type-strain genomes for metagenomic binning, comparative biology and taxonomic classification.</title>
        <authorList>
            <person name="Goeker M."/>
        </authorList>
    </citation>
    <scope>NUCLEOTIDE SEQUENCE [LARGE SCALE GENOMIC DNA]</scope>
    <source>
        <strain evidence="10 11">DSM 101688</strain>
    </source>
</reference>
<evidence type="ECO:0000256" key="6">
    <source>
        <dbReference type="ARBA" id="ARBA00023098"/>
    </source>
</evidence>
<keyword evidence="7 8" id="KW-0275">Fatty acid biosynthesis</keyword>
<evidence type="ECO:0000256" key="7">
    <source>
        <dbReference type="ARBA" id="ARBA00023160"/>
    </source>
</evidence>
<dbReference type="InterPro" id="IPR004568">
    <property type="entry name" value="Ppantetheine-prot_Trfase_dom"/>
</dbReference>
<comment type="subcellular location">
    <subcellularLocation>
        <location evidence="8">Cytoplasm</location>
    </subcellularLocation>
</comment>
<comment type="similarity">
    <text evidence="8">Belongs to the P-Pant transferase superfamily. AcpS family.</text>
</comment>
<evidence type="ECO:0000256" key="1">
    <source>
        <dbReference type="ARBA" id="ARBA00022516"/>
    </source>
</evidence>
<dbReference type="HAMAP" id="MF_00101">
    <property type="entry name" value="AcpS"/>
    <property type="match status" value="1"/>
</dbReference>
<dbReference type="Pfam" id="PF01648">
    <property type="entry name" value="ACPS"/>
    <property type="match status" value="1"/>
</dbReference>
<comment type="function">
    <text evidence="8">Transfers the 4'-phosphopantetheine moiety from coenzyme A to a Ser of acyl-carrier-protein.</text>
</comment>
<evidence type="ECO:0000256" key="3">
    <source>
        <dbReference type="ARBA" id="ARBA00022723"/>
    </source>
</evidence>
<dbReference type="GO" id="GO:0005737">
    <property type="term" value="C:cytoplasm"/>
    <property type="evidence" value="ECO:0007669"/>
    <property type="project" value="UniProtKB-SubCell"/>
</dbReference>
<gene>
    <name evidence="8" type="primary">acpS</name>
    <name evidence="10" type="ORF">EDD55_102269</name>
</gene>
<dbReference type="Proteomes" id="UP000295304">
    <property type="component" value="Unassembled WGS sequence"/>
</dbReference>
<dbReference type="InterPro" id="IPR008278">
    <property type="entry name" value="4-PPantetheinyl_Trfase_dom"/>
</dbReference>
<dbReference type="RefSeq" id="WP_132938179.1">
    <property type="nucleotide sequence ID" value="NZ_CP119676.1"/>
</dbReference>
<evidence type="ECO:0000256" key="5">
    <source>
        <dbReference type="ARBA" id="ARBA00022842"/>
    </source>
</evidence>
<feature type="domain" description="4'-phosphopantetheinyl transferase" evidence="9">
    <location>
        <begin position="4"/>
        <end position="97"/>
    </location>
</feature>
<keyword evidence="8" id="KW-0963">Cytoplasm</keyword>
<dbReference type="NCBIfam" id="TIGR00516">
    <property type="entry name" value="acpS"/>
    <property type="match status" value="1"/>
</dbReference>
<keyword evidence="1 8" id="KW-0444">Lipid biosynthesis</keyword>
<dbReference type="NCBIfam" id="TIGR00556">
    <property type="entry name" value="pantethn_trn"/>
    <property type="match status" value="1"/>
</dbReference>
<dbReference type="OrthoDB" id="517356at2"/>
<evidence type="ECO:0000256" key="4">
    <source>
        <dbReference type="ARBA" id="ARBA00022832"/>
    </source>
</evidence>
<comment type="caution">
    <text evidence="10">The sequence shown here is derived from an EMBL/GenBank/DDBJ whole genome shotgun (WGS) entry which is preliminary data.</text>
</comment>
<dbReference type="EMBL" id="SLZW01000002">
    <property type="protein sequence ID" value="TCS64227.1"/>
    <property type="molecule type" value="Genomic_DNA"/>
</dbReference>
<feature type="binding site" evidence="8">
    <location>
        <position position="8"/>
    </location>
    <ligand>
        <name>Mg(2+)</name>
        <dbReference type="ChEBI" id="CHEBI:18420"/>
    </ligand>
</feature>
<keyword evidence="2 8" id="KW-0808">Transferase</keyword>
<name>A0A4R3JEK1_9PROT</name>
<proteinExistence type="inferred from homology"/>
<dbReference type="GO" id="GO:0006633">
    <property type="term" value="P:fatty acid biosynthetic process"/>
    <property type="evidence" value="ECO:0007669"/>
    <property type="project" value="UniProtKB-UniRule"/>
</dbReference>
<dbReference type="EC" id="2.7.8.7" evidence="8"/>
<dbReference type="GO" id="GO:0000287">
    <property type="term" value="F:magnesium ion binding"/>
    <property type="evidence" value="ECO:0007669"/>
    <property type="project" value="UniProtKB-UniRule"/>
</dbReference>
<dbReference type="InterPro" id="IPR037143">
    <property type="entry name" value="4-PPantetheinyl_Trfase_dom_sf"/>
</dbReference>
<evidence type="ECO:0000259" key="9">
    <source>
        <dbReference type="Pfam" id="PF01648"/>
    </source>
</evidence>